<evidence type="ECO:0000259" key="5">
    <source>
        <dbReference type="Pfam" id="PF00206"/>
    </source>
</evidence>
<dbReference type="PANTHER" id="PTHR43814:SF1">
    <property type="entry name" value="ARGININOSUCCINATE LYASE"/>
    <property type="match status" value="1"/>
</dbReference>
<dbReference type="PRINTS" id="PR00149">
    <property type="entry name" value="FUMRATELYASE"/>
</dbReference>
<dbReference type="InterPro" id="IPR009049">
    <property type="entry name" value="Argininosuccinate_lyase"/>
</dbReference>
<organism evidence="7 8">
    <name type="scientific">Dethiosulfovibrio marinus</name>
    <dbReference type="NCBI Taxonomy" id="133532"/>
    <lineage>
        <taxon>Bacteria</taxon>
        <taxon>Thermotogati</taxon>
        <taxon>Synergistota</taxon>
        <taxon>Synergistia</taxon>
        <taxon>Synergistales</taxon>
        <taxon>Dethiosulfovibrionaceae</taxon>
        <taxon>Dethiosulfovibrio</taxon>
    </lineage>
</organism>
<feature type="domain" description="Fumarate lyase N-terminal" evidence="5">
    <location>
        <begin position="38"/>
        <end position="298"/>
    </location>
</feature>
<evidence type="ECO:0000313" key="7">
    <source>
        <dbReference type="EMBL" id="MCF4142287.1"/>
    </source>
</evidence>
<comment type="pathway">
    <text evidence="1 4">Amino-acid biosynthesis; L-arginine biosynthesis; L-arginine from L-ornithine and carbamoyl phosphate: step 3/3.</text>
</comment>
<dbReference type="Proteomes" id="UP001200430">
    <property type="component" value="Unassembled WGS sequence"/>
</dbReference>
<comment type="similarity">
    <text evidence="4">Belongs to the lyase 1 family. Argininosuccinate lyase subfamily.</text>
</comment>
<dbReference type="RefSeq" id="WP_236099041.1">
    <property type="nucleotide sequence ID" value="NZ_JAKGUD010000004.1"/>
</dbReference>
<keyword evidence="8" id="KW-1185">Reference proteome</keyword>
<dbReference type="Gene3D" id="1.10.40.30">
    <property type="entry name" value="Fumarase/aspartase (C-terminal domain)"/>
    <property type="match status" value="1"/>
</dbReference>
<comment type="catalytic activity">
    <reaction evidence="4">
        <text>2-(N(omega)-L-arginino)succinate = fumarate + L-arginine</text>
        <dbReference type="Rhea" id="RHEA:24020"/>
        <dbReference type="ChEBI" id="CHEBI:29806"/>
        <dbReference type="ChEBI" id="CHEBI:32682"/>
        <dbReference type="ChEBI" id="CHEBI:57472"/>
        <dbReference type="EC" id="4.3.2.1"/>
    </reaction>
</comment>
<dbReference type="InterPro" id="IPR022761">
    <property type="entry name" value="Fumarate_lyase_N"/>
</dbReference>
<evidence type="ECO:0000256" key="3">
    <source>
        <dbReference type="ARBA" id="ARBA00022571"/>
    </source>
</evidence>
<proteinExistence type="inferred from homology"/>
<evidence type="ECO:0000256" key="2">
    <source>
        <dbReference type="ARBA" id="ARBA00012338"/>
    </source>
</evidence>
<dbReference type="Gene3D" id="1.20.200.10">
    <property type="entry name" value="Fumarase/aspartase (Central domain)"/>
    <property type="match status" value="1"/>
</dbReference>
<evidence type="ECO:0000256" key="4">
    <source>
        <dbReference type="HAMAP-Rule" id="MF_00006"/>
    </source>
</evidence>
<name>A0ABS9EM60_9BACT</name>
<keyword evidence="3 4" id="KW-0055">Arginine biosynthesis</keyword>
<dbReference type="InterPro" id="IPR000362">
    <property type="entry name" value="Fumarate_lyase_fam"/>
</dbReference>
<dbReference type="PANTHER" id="PTHR43814">
    <property type="entry name" value="ARGININOSUCCINATE LYASE"/>
    <property type="match status" value="1"/>
</dbReference>
<dbReference type="HAMAP" id="MF_00006">
    <property type="entry name" value="Arg_succ_lyase"/>
    <property type="match status" value="1"/>
</dbReference>
<dbReference type="SUPFAM" id="SSF48557">
    <property type="entry name" value="L-aspartase-like"/>
    <property type="match status" value="1"/>
</dbReference>
<feature type="domain" description="Argininosuccinate lyase C-terminal" evidence="6">
    <location>
        <begin position="364"/>
        <end position="440"/>
    </location>
</feature>
<dbReference type="Pfam" id="PF00206">
    <property type="entry name" value="Lyase_1"/>
    <property type="match status" value="1"/>
</dbReference>
<reference evidence="7 8" key="1">
    <citation type="submission" date="2022-01" db="EMBL/GenBank/DDBJ databases">
        <title>Dethiosulfovibrio faecalis sp. nov., a novel proteolytic, non-sulfur-reducing bacterium isolated from a marine aquaculture solid waste bioreactor.</title>
        <authorList>
            <person name="Grabowski S."/>
            <person name="Apolinario E."/>
            <person name="Schneider N."/>
            <person name="Marshall C.W."/>
            <person name="Sowers K.R."/>
        </authorList>
    </citation>
    <scope>NUCLEOTIDE SEQUENCE [LARGE SCALE GENOMIC DNA]</scope>
    <source>
        <strain evidence="7 8">DSM 12537</strain>
    </source>
</reference>
<evidence type="ECO:0000256" key="1">
    <source>
        <dbReference type="ARBA" id="ARBA00004941"/>
    </source>
</evidence>
<dbReference type="EMBL" id="JAKGUD010000004">
    <property type="protein sequence ID" value="MCF4142287.1"/>
    <property type="molecule type" value="Genomic_DNA"/>
</dbReference>
<keyword evidence="4 7" id="KW-0456">Lyase</keyword>
<dbReference type="CDD" id="cd01359">
    <property type="entry name" value="Argininosuccinate_lyase"/>
    <property type="match status" value="1"/>
</dbReference>
<dbReference type="InterPro" id="IPR029419">
    <property type="entry name" value="Arg_succ_lyase_C"/>
</dbReference>
<accession>A0ABS9EM60</accession>
<dbReference type="NCBIfam" id="TIGR00838">
    <property type="entry name" value="argH"/>
    <property type="match status" value="1"/>
</dbReference>
<evidence type="ECO:0000313" key="8">
    <source>
        <dbReference type="Proteomes" id="UP001200430"/>
    </source>
</evidence>
<dbReference type="InterPro" id="IPR008948">
    <property type="entry name" value="L-Aspartase-like"/>
</dbReference>
<comment type="caution">
    <text evidence="7">The sequence shown here is derived from an EMBL/GenBank/DDBJ whole genome shotgun (WGS) entry which is preliminary data.</text>
</comment>
<dbReference type="Pfam" id="PF14698">
    <property type="entry name" value="ASL_C2"/>
    <property type="match status" value="1"/>
</dbReference>
<keyword evidence="4" id="KW-0963">Cytoplasm</keyword>
<dbReference type="Gene3D" id="1.10.275.10">
    <property type="entry name" value="Fumarase/aspartase (N-terminal domain)"/>
    <property type="match status" value="1"/>
</dbReference>
<dbReference type="InterPro" id="IPR024083">
    <property type="entry name" value="Fumarase/histidase_N"/>
</dbReference>
<dbReference type="PRINTS" id="PR00145">
    <property type="entry name" value="ARGSUCLYASE"/>
</dbReference>
<gene>
    <name evidence="4 7" type="primary">argH</name>
    <name evidence="7" type="ORF">L2W38_05625</name>
</gene>
<protein>
    <recommendedName>
        <fullName evidence="2 4">Argininosuccinate lyase</fullName>
        <shortName evidence="4">ASAL</shortName>
        <ecNumber evidence="2 4">4.3.2.1</ecNumber>
    </recommendedName>
    <alternativeName>
        <fullName evidence="4">Arginosuccinase</fullName>
    </alternativeName>
</protein>
<comment type="subcellular location">
    <subcellularLocation>
        <location evidence="4">Cytoplasm</location>
    </subcellularLocation>
</comment>
<dbReference type="EC" id="4.3.2.1" evidence="2 4"/>
<evidence type="ECO:0000259" key="6">
    <source>
        <dbReference type="Pfam" id="PF14698"/>
    </source>
</evidence>
<keyword evidence="4" id="KW-0028">Amino-acid biosynthesis</keyword>
<dbReference type="GO" id="GO:0004056">
    <property type="term" value="F:argininosuccinate lyase activity"/>
    <property type="evidence" value="ECO:0007669"/>
    <property type="project" value="UniProtKB-EC"/>
</dbReference>
<sequence length="500" mass="56083">MRERMKSEPNEVVCKYLFEPAIMEDNEHSFDNMCLINMAHAMMLDKEGIIPHDEAARLFKGLIDMYERGSGALKLDPKFEDYYFNVEKNLIADIGIEVGGRLHTARSRNDLHSTLARMNIRDRVIKLIPMVLELRSILLRLSEENREVFLTGYTHMQPAQPISLAHYFTAIGGALERDYERLEAALGRLNKSTLGGGAFAGTSFDIDREYVADRLGFSGIVANSLDAIASRDYLLELVSAFSILGSNINRTAGDLYIWATDEFGYVEVDDSVAACSSIMPQKKNPITLEHVKAKSSHLAGAFVSIFSTLKGIPYGHCRDVGSESYRMFWQAADELEAILALFNVTLSTIKIKPENMEKKAAGNFSAVTDLADELVKTRDMPFRIAHQIVGNIVRKCLERGIRSDDISSDMVDEAALEVTGKSIGWSEEYTREVLTPEHSVRAKKSLGSPSPTRCSQMIVELDGRLESDKRRFHEAIESIESAKRGLKKDVLRILNERQCR</sequence>